<dbReference type="EMBL" id="UYRX01000971">
    <property type="protein sequence ID" value="VDK87437.1"/>
    <property type="molecule type" value="Genomic_DNA"/>
</dbReference>
<reference evidence="2 3" key="1">
    <citation type="submission" date="2018-08" db="EMBL/GenBank/DDBJ databases">
        <authorList>
            <person name="Laetsch R D."/>
            <person name="Stevens L."/>
            <person name="Kumar S."/>
            <person name="Blaxter L. M."/>
        </authorList>
    </citation>
    <scope>NUCLEOTIDE SEQUENCE [LARGE SCALE GENOMIC DNA]</scope>
</reference>
<keyword evidence="3" id="KW-1185">Reference proteome</keyword>
<protein>
    <submittedName>
        <fullName evidence="2">Uncharacterized protein</fullName>
    </submittedName>
</protein>
<feature type="region of interest" description="Disordered" evidence="1">
    <location>
        <begin position="1"/>
        <end position="20"/>
    </location>
</feature>
<evidence type="ECO:0000313" key="2">
    <source>
        <dbReference type="EMBL" id="VDK87437.1"/>
    </source>
</evidence>
<proteinExistence type="predicted"/>
<evidence type="ECO:0000256" key="1">
    <source>
        <dbReference type="SAM" id="MobiDB-lite"/>
    </source>
</evidence>
<evidence type="ECO:0000313" key="3">
    <source>
        <dbReference type="Proteomes" id="UP000277928"/>
    </source>
</evidence>
<dbReference type="Proteomes" id="UP000277928">
    <property type="component" value="Unassembled WGS sequence"/>
</dbReference>
<name>A0A3P6TQ77_LITSI</name>
<gene>
    <name evidence="2" type="ORF">NLS_LOCUS8157</name>
</gene>
<organism evidence="2 3">
    <name type="scientific">Litomosoides sigmodontis</name>
    <name type="common">Filarial nematode worm</name>
    <dbReference type="NCBI Taxonomy" id="42156"/>
    <lineage>
        <taxon>Eukaryota</taxon>
        <taxon>Metazoa</taxon>
        <taxon>Ecdysozoa</taxon>
        <taxon>Nematoda</taxon>
        <taxon>Chromadorea</taxon>
        <taxon>Rhabditida</taxon>
        <taxon>Spirurina</taxon>
        <taxon>Spiruromorpha</taxon>
        <taxon>Filarioidea</taxon>
        <taxon>Onchocercidae</taxon>
        <taxon>Litomosoides</taxon>
    </lineage>
</organism>
<accession>A0A3P6TQ77</accession>
<sequence>MNILRKGSSGRIRQPRAGIPGSLGRSCFHAQEISHSITSPQDLNCAREENGTTERAPKCKFPVLRRVELKWF</sequence>
<dbReference type="AlphaFoldDB" id="A0A3P6TQ77"/>